<protein>
    <submittedName>
        <fullName evidence="1">Uncharacterized protein</fullName>
    </submittedName>
</protein>
<keyword evidence="2" id="KW-1185">Reference proteome</keyword>
<dbReference type="OrthoDB" id="10451338at2759"/>
<sequence length="98" mass="11211">MLLYYGDRTKRGTAGMSLARAVVDEFAASAGLDFKRQRERLQSYLQGQVPQCFFEGTGRGLHDMLRKTFVEFVPELVKRVRQRSRVGRSSVSDQSYDT</sequence>
<evidence type="ECO:0000313" key="1">
    <source>
        <dbReference type="EMBL" id="KAF9542792.1"/>
    </source>
</evidence>
<proteinExistence type="predicted"/>
<dbReference type="EMBL" id="JAABOA010007405">
    <property type="protein sequence ID" value="KAF9542792.1"/>
    <property type="molecule type" value="Genomic_DNA"/>
</dbReference>
<name>A0A9P6K1S1_9FUNG</name>
<gene>
    <name evidence="1" type="ORF">BGW38_009779</name>
</gene>
<comment type="caution">
    <text evidence="1">The sequence shown here is derived from an EMBL/GenBank/DDBJ whole genome shotgun (WGS) entry which is preliminary data.</text>
</comment>
<evidence type="ECO:0000313" key="2">
    <source>
        <dbReference type="Proteomes" id="UP000780801"/>
    </source>
</evidence>
<organism evidence="1 2">
    <name type="scientific">Lunasporangiospora selenospora</name>
    <dbReference type="NCBI Taxonomy" id="979761"/>
    <lineage>
        <taxon>Eukaryota</taxon>
        <taxon>Fungi</taxon>
        <taxon>Fungi incertae sedis</taxon>
        <taxon>Mucoromycota</taxon>
        <taxon>Mortierellomycotina</taxon>
        <taxon>Mortierellomycetes</taxon>
        <taxon>Mortierellales</taxon>
        <taxon>Mortierellaceae</taxon>
        <taxon>Lunasporangiospora</taxon>
    </lineage>
</organism>
<dbReference type="Proteomes" id="UP000780801">
    <property type="component" value="Unassembled WGS sequence"/>
</dbReference>
<dbReference type="AlphaFoldDB" id="A0A9P6K1S1"/>
<accession>A0A9P6K1S1</accession>
<reference evidence="1" key="1">
    <citation type="journal article" date="2020" name="Fungal Divers.">
        <title>Resolving the Mortierellaceae phylogeny through synthesis of multi-gene phylogenetics and phylogenomics.</title>
        <authorList>
            <person name="Vandepol N."/>
            <person name="Liber J."/>
            <person name="Desiro A."/>
            <person name="Na H."/>
            <person name="Kennedy M."/>
            <person name="Barry K."/>
            <person name="Grigoriev I.V."/>
            <person name="Miller A.N."/>
            <person name="O'Donnell K."/>
            <person name="Stajich J.E."/>
            <person name="Bonito G."/>
        </authorList>
    </citation>
    <scope>NUCLEOTIDE SEQUENCE</scope>
    <source>
        <strain evidence="1">KOD1015</strain>
    </source>
</reference>